<gene>
    <name evidence="1" type="ORF">GOC77_01085</name>
</gene>
<comment type="caution">
    <text evidence="1">The sequence shown here is derived from an EMBL/GenBank/DDBJ whole genome shotgun (WGS) entry which is preliminary data.</text>
</comment>
<proteinExistence type="predicted"/>
<protein>
    <submittedName>
        <fullName evidence="1">Uncharacterized protein</fullName>
    </submittedName>
</protein>
<evidence type="ECO:0000313" key="1">
    <source>
        <dbReference type="EMBL" id="NLV11886.1"/>
    </source>
</evidence>
<dbReference type="RefSeq" id="WP_170095617.1">
    <property type="nucleotide sequence ID" value="NZ_WOWA01000002.1"/>
</dbReference>
<dbReference type="Proteomes" id="UP000641625">
    <property type="component" value="Unassembled WGS sequence"/>
</dbReference>
<evidence type="ECO:0000313" key="2">
    <source>
        <dbReference type="Proteomes" id="UP000641625"/>
    </source>
</evidence>
<accession>A0A847UHE0</accession>
<reference evidence="1" key="1">
    <citation type="submission" date="2019-12" db="EMBL/GenBank/DDBJ databases">
        <title>Whole genome sequencing of Haloarcula argentinensis strain pws5.</title>
        <authorList>
            <person name="Verma D.K."/>
            <person name="Gopal K."/>
            <person name="Prasad E.S."/>
        </authorList>
    </citation>
    <scope>NUCLEOTIDE SEQUENCE</scope>
    <source>
        <strain evidence="1">Pws5</strain>
    </source>
</reference>
<organism evidence="1 2">
    <name type="scientific">Haloarcula argentinensis</name>
    <dbReference type="NCBI Taxonomy" id="43776"/>
    <lineage>
        <taxon>Archaea</taxon>
        <taxon>Methanobacteriati</taxon>
        <taxon>Methanobacteriota</taxon>
        <taxon>Stenosarchaea group</taxon>
        <taxon>Halobacteria</taxon>
        <taxon>Halobacteriales</taxon>
        <taxon>Haloarculaceae</taxon>
        <taxon>Haloarcula</taxon>
    </lineage>
</organism>
<name>A0A847UHE0_HALAR</name>
<sequence>MADVGVTIEFELELQTDPLGATLDIAVPSAPSDAARQALLDGVEQTMVGARGNLVFQSVQRVHEAIDGYAASNSYDLNFFSETFSGVDYQRDRTSIHVEWSWAGDLPMFYEFGVSPHTIEGDPLLHFYWEQIDQWIQTASVEWGSETGGIPESRAVRDSLNWLRREVGQA</sequence>
<dbReference type="EMBL" id="WOWA01000002">
    <property type="protein sequence ID" value="NLV11886.1"/>
    <property type="molecule type" value="Genomic_DNA"/>
</dbReference>
<dbReference type="AlphaFoldDB" id="A0A847UHE0"/>